<protein>
    <recommendedName>
        <fullName evidence="3">Nicotianamine synthase-like protein</fullName>
    </recommendedName>
</protein>
<dbReference type="OrthoDB" id="1956540at2"/>
<dbReference type="AlphaFoldDB" id="A0A5S5CB79"/>
<proteinExistence type="predicted"/>
<dbReference type="SUPFAM" id="SSF53335">
    <property type="entry name" value="S-adenosyl-L-methionine-dependent methyltransferases"/>
    <property type="match status" value="1"/>
</dbReference>
<accession>A0A5S5CB79</accession>
<comment type="caution">
    <text evidence="1">The sequence shown here is derived from an EMBL/GenBank/DDBJ whole genome shotgun (WGS) entry which is preliminary data.</text>
</comment>
<organism evidence="1 2">
    <name type="scientific">Paenibacillus methanolicus</name>
    <dbReference type="NCBI Taxonomy" id="582686"/>
    <lineage>
        <taxon>Bacteria</taxon>
        <taxon>Bacillati</taxon>
        <taxon>Bacillota</taxon>
        <taxon>Bacilli</taxon>
        <taxon>Bacillales</taxon>
        <taxon>Paenibacillaceae</taxon>
        <taxon>Paenibacillus</taxon>
    </lineage>
</organism>
<dbReference type="RefSeq" id="WP_148928847.1">
    <property type="nucleotide sequence ID" value="NZ_VNHS01000003.1"/>
</dbReference>
<dbReference type="EMBL" id="VNHS01000003">
    <property type="protein sequence ID" value="TYP76419.1"/>
    <property type="molecule type" value="Genomic_DNA"/>
</dbReference>
<name>A0A5S5CB79_9BACL</name>
<evidence type="ECO:0008006" key="3">
    <source>
        <dbReference type="Google" id="ProtNLM"/>
    </source>
</evidence>
<dbReference type="CDD" id="cd02440">
    <property type="entry name" value="AdoMet_MTases"/>
    <property type="match status" value="1"/>
</dbReference>
<evidence type="ECO:0000313" key="2">
    <source>
        <dbReference type="Proteomes" id="UP000323257"/>
    </source>
</evidence>
<dbReference type="Proteomes" id="UP000323257">
    <property type="component" value="Unassembled WGS sequence"/>
</dbReference>
<dbReference type="Gene3D" id="3.40.50.150">
    <property type="entry name" value="Vaccinia Virus protein VP39"/>
    <property type="match status" value="1"/>
</dbReference>
<gene>
    <name evidence="1" type="ORF">BCM02_10380</name>
</gene>
<evidence type="ECO:0000313" key="1">
    <source>
        <dbReference type="EMBL" id="TYP76419.1"/>
    </source>
</evidence>
<dbReference type="InterPro" id="IPR029063">
    <property type="entry name" value="SAM-dependent_MTases_sf"/>
</dbReference>
<reference evidence="1 2" key="1">
    <citation type="submission" date="2019-07" db="EMBL/GenBank/DDBJ databases">
        <title>Genomic Encyclopedia of Type Strains, Phase III (KMG-III): the genomes of soil and plant-associated and newly described type strains.</title>
        <authorList>
            <person name="Whitman W."/>
        </authorList>
    </citation>
    <scope>NUCLEOTIDE SEQUENCE [LARGE SCALE GENOMIC DNA]</scope>
    <source>
        <strain evidence="1 2">BL24</strain>
    </source>
</reference>
<keyword evidence="2" id="KW-1185">Reference proteome</keyword>
<sequence>MKTQVHAERVLTEYAEQFARLARQYDGTAHHSEVLEGTINQYAAFITSDANRGIWEELHQSESEDRNRLIADLRAYSARCVAIMEKIRALKLLNGQTERTDYFDNIESCIEEEFGGFRLTATSNVLMIGSGSFPMTPLYIAKRTGASVVGIDIDDEAIELGQRVVERLGGGLPITLTKAFVENLPYTQQATHIIFSSTIENKYRLLDQLHDLTNDRVVVAMRFGDRLKSLFNYPKQETDERKWNLAEVIMRPEQVFDIALYTKGSRGGANEQL</sequence>